<dbReference type="EMBL" id="UINC01003626">
    <property type="protein sequence ID" value="SVA07951.1"/>
    <property type="molecule type" value="Genomic_DNA"/>
</dbReference>
<evidence type="ECO:0000256" key="6">
    <source>
        <dbReference type="ARBA" id="ARBA00022989"/>
    </source>
</evidence>
<keyword evidence="3" id="KW-0444">Lipid biosynthesis</keyword>
<accession>A0A381SXB6</accession>
<feature type="transmembrane region" description="Helical" evidence="11">
    <location>
        <begin position="153"/>
        <end position="175"/>
    </location>
</feature>
<evidence type="ECO:0000256" key="9">
    <source>
        <dbReference type="ARBA" id="ARBA00023209"/>
    </source>
</evidence>
<evidence type="ECO:0000256" key="11">
    <source>
        <dbReference type="SAM" id="Phobius"/>
    </source>
</evidence>
<dbReference type="PANTHER" id="PTHR14269:SF11">
    <property type="entry name" value="CDP-DIACYLGLYCEROL--GLYCEROL-3-PHOSPHATE 3-PHOSPHATIDYLTRANSFERASE"/>
    <property type="match status" value="1"/>
</dbReference>
<reference evidence="12" key="1">
    <citation type="submission" date="2018-05" db="EMBL/GenBank/DDBJ databases">
        <authorList>
            <person name="Lanie J.A."/>
            <person name="Ng W.-L."/>
            <person name="Kazmierczak K.M."/>
            <person name="Andrzejewski T.M."/>
            <person name="Davidsen T.M."/>
            <person name="Wayne K.J."/>
            <person name="Tettelin H."/>
            <person name="Glass J.I."/>
            <person name="Rusch D."/>
            <person name="Podicherti R."/>
            <person name="Tsui H.-C.T."/>
            <person name="Winkler M.E."/>
        </authorList>
    </citation>
    <scope>NUCLEOTIDE SEQUENCE</scope>
</reference>
<sequence>MPALTLANALTLLRMLLAPIFVILVVYHYLGWALITFCAACITDLFDGALARWSGTRTNVGVWLDPMADKLLLLTVFVVLTLPGLDLANPLPLWLTVVVISRDVIIVLTVAVVNLASGPRTFKPSKAGKAATLIYFLTGIVAMYFNYLEQASSLVTVCVYASLVIAVISGLHYIVHAINALEQA</sequence>
<dbReference type="PANTHER" id="PTHR14269">
    <property type="entry name" value="CDP-DIACYLGLYCEROL--GLYCEROL-3-PHOSPHATE 3-PHOSPHATIDYLTRANSFERASE-RELATED"/>
    <property type="match status" value="1"/>
</dbReference>
<keyword evidence="10" id="KW-1208">Phospholipid metabolism</keyword>
<feature type="transmembrane region" description="Helical" evidence="11">
    <location>
        <begin position="91"/>
        <end position="115"/>
    </location>
</feature>
<dbReference type="PIRSF" id="PIRSF000847">
    <property type="entry name" value="Phos_ph_gly_syn"/>
    <property type="match status" value="1"/>
</dbReference>
<dbReference type="GO" id="GO:0008444">
    <property type="term" value="F:CDP-diacylglycerol-glycerol-3-phosphate 3-phosphatidyltransferase activity"/>
    <property type="evidence" value="ECO:0007669"/>
    <property type="project" value="InterPro"/>
</dbReference>
<keyword evidence="6 11" id="KW-1133">Transmembrane helix</keyword>
<evidence type="ECO:0000256" key="7">
    <source>
        <dbReference type="ARBA" id="ARBA00023098"/>
    </source>
</evidence>
<dbReference type="Gene3D" id="1.20.120.1760">
    <property type="match status" value="1"/>
</dbReference>
<evidence type="ECO:0000256" key="1">
    <source>
        <dbReference type="ARBA" id="ARBA00004141"/>
    </source>
</evidence>
<comment type="subcellular location">
    <subcellularLocation>
        <location evidence="1">Membrane</location>
        <topology evidence="1">Multi-pass membrane protein</topology>
    </subcellularLocation>
</comment>
<evidence type="ECO:0000256" key="10">
    <source>
        <dbReference type="ARBA" id="ARBA00023264"/>
    </source>
</evidence>
<keyword evidence="9" id="KW-0594">Phospholipid biosynthesis</keyword>
<evidence type="ECO:0000313" key="12">
    <source>
        <dbReference type="EMBL" id="SVA07951.1"/>
    </source>
</evidence>
<evidence type="ECO:0000256" key="2">
    <source>
        <dbReference type="ARBA" id="ARBA00010441"/>
    </source>
</evidence>
<gene>
    <name evidence="12" type="ORF">METZ01_LOCUS60805</name>
</gene>
<feature type="transmembrane region" description="Helical" evidence="11">
    <location>
        <begin position="67"/>
        <end position="85"/>
    </location>
</feature>
<dbReference type="Pfam" id="PF01066">
    <property type="entry name" value="CDP-OH_P_transf"/>
    <property type="match status" value="1"/>
</dbReference>
<dbReference type="PROSITE" id="PS00379">
    <property type="entry name" value="CDP_ALCOHOL_P_TRANSF"/>
    <property type="match status" value="1"/>
</dbReference>
<evidence type="ECO:0000256" key="5">
    <source>
        <dbReference type="ARBA" id="ARBA00022692"/>
    </source>
</evidence>
<name>A0A381SXB6_9ZZZZ</name>
<protein>
    <recommendedName>
        <fullName evidence="13">CDP-diacylglycerol--glycerol-3-phosphate 3-phosphatidyltransferase</fullName>
    </recommendedName>
</protein>
<dbReference type="InterPro" id="IPR000462">
    <property type="entry name" value="CDP-OH_P_trans"/>
</dbReference>
<evidence type="ECO:0000256" key="3">
    <source>
        <dbReference type="ARBA" id="ARBA00022516"/>
    </source>
</evidence>
<dbReference type="InterPro" id="IPR048254">
    <property type="entry name" value="CDP_ALCOHOL_P_TRANSF_CS"/>
</dbReference>
<dbReference type="InterPro" id="IPR043130">
    <property type="entry name" value="CDP-OH_PTrfase_TM_dom"/>
</dbReference>
<feature type="transmembrane region" description="Helical" evidence="11">
    <location>
        <begin position="20"/>
        <end position="46"/>
    </location>
</feature>
<keyword evidence="7" id="KW-0443">Lipid metabolism</keyword>
<keyword evidence="5 11" id="KW-0812">Transmembrane</keyword>
<keyword evidence="8 11" id="KW-0472">Membrane</keyword>
<dbReference type="GO" id="GO:0046474">
    <property type="term" value="P:glycerophospholipid biosynthetic process"/>
    <property type="evidence" value="ECO:0007669"/>
    <property type="project" value="TreeGrafter"/>
</dbReference>
<feature type="transmembrane region" description="Helical" evidence="11">
    <location>
        <begin position="127"/>
        <end position="147"/>
    </location>
</feature>
<proteinExistence type="inferred from homology"/>
<dbReference type="InterPro" id="IPR050324">
    <property type="entry name" value="CDP-alcohol_PTase-I"/>
</dbReference>
<evidence type="ECO:0008006" key="13">
    <source>
        <dbReference type="Google" id="ProtNLM"/>
    </source>
</evidence>
<keyword evidence="4" id="KW-0808">Transferase</keyword>
<dbReference type="InterPro" id="IPR004570">
    <property type="entry name" value="Phosphatidylglycerol_P_synth"/>
</dbReference>
<organism evidence="12">
    <name type="scientific">marine metagenome</name>
    <dbReference type="NCBI Taxonomy" id="408172"/>
    <lineage>
        <taxon>unclassified sequences</taxon>
        <taxon>metagenomes</taxon>
        <taxon>ecological metagenomes</taxon>
    </lineage>
</organism>
<evidence type="ECO:0000256" key="4">
    <source>
        <dbReference type="ARBA" id="ARBA00022679"/>
    </source>
</evidence>
<comment type="similarity">
    <text evidence="2">Belongs to the CDP-alcohol phosphatidyltransferase class-I family.</text>
</comment>
<evidence type="ECO:0000256" key="8">
    <source>
        <dbReference type="ARBA" id="ARBA00023136"/>
    </source>
</evidence>
<dbReference type="GO" id="GO:0016020">
    <property type="term" value="C:membrane"/>
    <property type="evidence" value="ECO:0007669"/>
    <property type="project" value="UniProtKB-SubCell"/>
</dbReference>
<dbReference type="AlphaFoldDB" id="A0A381SXB6"/>